<comment type="similarity">
    <text evidence="1">Belongs to the PIH1 family.</text>
</comment>
<organism evidence="4">
    <name type="scientific">Physcomitrium patens</name>
    <name type="common">Spreading-leaved earth moss</name>
    <name type="synonym">Physcomitrella patens</name>
    <dbReference type="NCBI Taxonomy" id="3218"/>
    <lineage>
        <taxon>Eukaryota</taxon>
        <taxon>Viridiplantae</taxon>
        <taxon>Streptophyta</taxon>
        <taxon>Embryophyta</taxon>
        <taxon>Bryophyta</taxon>
        <taxon>Bryophytina</taxon>
        <taxon>Bryopsida</taxon>
        <taxon>Funariidae</taxon>
        <taxon>Funariales</taxon>
        <taxon>Funariaceae</taxon>
        <taxon>Physcomitrium</taxon>
    </lineage>
</organism>
<dbReference type="EMBL" id="ABEU02000003">
    <property type="protein sequence ID" value="PNR58271.1"/>
    <property type="molecule type" value="Genomic_DNA"/>
</dbReference>
<dbReference type="InterPro" id="IPR012981">
    <property type="entry name" value="PIH1_N"/>
</dbReference>
<evidence type="ECO:0000313" key="5">
    <source>
        <dbReference type="EnsemblPlants" id="Pp3c3_32320V3.1"/>
    </source>
</evidence>
<dbReference type="InterPro" id="IPR050734">
    <property type="entry name" value="PIH1/Kintoun_subfamily"/>
</dbReference>
<feature type="compositionally biased region" description="Polar residues" evidence="2">
    <location>
        <begin position="304"/>
        <end position="336"/>
    </location>
</feature>
<dbReference type="InParanoid" id="A0A2K1KWX9"/>
<dbReference type="GO" id="GO:0005737">
    <property type="term" value="C:cytoplasm"/>
    <property type="evidence" value="ECO:0000318"/>
    <property type="project" value="GO_Central"/>
</dbReference>
<dbReference type="EnsemblPlants" id="Pp3c3_32320V3.1">
    <property type="protein sequence ID" value="Pp3c3_32320V3.1"/>
    <property type="gene ID" value="Pp3c3_32320"/>
</dbReference>
<evidence type="ECO:0000259" key="3">
    <source>
        <dbReference type="Pfam" id="PF08190"/>
    </source>
</evidence>
<evidence type="ECO:0000313" key="6">
    <source>
        <dbReference type="Proteomes" id="UP000006727"/>
    </source>
</evidence>
<feature type="domain" description="PIH1 N-terminal" evidence="3">
    <location>
        <begin position="92"/>
        <end position="224"/>
    </location>
</feature>
<evidence type="ECO:0000256" key="2">
    <source>
        <dbReference type="SAM" id="MobiDB-lite"/>
    </source>
</evidence>
<dbReference type="AlphaFoldDB" id="A0A2K1KWX9"/>
<evidence type="ECO:0000313" key="4">
    <source>
        <dbReference type="EMBL" id="PNR58271.1"/>
    </source>
</evidence>
<dbReference type="PaxDb" id="3218-PP1S198_19V6.1"/>
<reference evidence="5" key="3">
    <citation type="submission" date="2020-12" db="UniProtKB">
        <authorList>
            <consortium name="EnsemblPlants"/>
        </authorList>
    </citation>
    <scope>IDENTIFICATION</scope>
</reference>
<name>A0A2K1KWX9_PHYPA</name>
<dbReference type="Proteomes" id="UP000006727">
    <property type="component" value="Chromosome 3"/>
</dbReference>
<dbReference type="STRING" id="3218.A0A2K1KWX9"/>
<dbReference type="Pfam" id="PF08190">
    <property type="entry name" value="PIH1"/>
    <property type="match status" value="1"/>
</dbReference>
<evidence type="ECO:0000256" key="1">
    <source>
        <dbReference type="ARBA" id="ARBA00008511"/>
    </source>
</evidence>
<reference evidence="4 6" key="1">
    <citation type="journal article" date="2008" name="Science">
        <title>The Physcomitrella genome reveals evolutionary insights into the conquest of land by plants.</title>
        <authorList>
            <person name="Rensing S."/>
            <person name="Lang D."/>
            <person name="Zimmer A."/>
            <person name="Terry A."/>
            <person name="Salamov A."/>
            <person name="Shapiro H."/>
            <person name="Nishiyama T."/>
            <person name="Perroud P.-F."/>
            <person name="Lindquist E."/>
            <person name="Kamisugi Y."/>
            <person name="Tanahashi T."/>
            <person name="Sakakibara K."/>
            <person name="Fujita T."/>
            <person name="Oishi K."/>
            <person name="Shin-I T."/>
            <person name="Kuroki Y."/>
            <person name="Toyoda A."/>
            <person name="Suzuki Y."/>
            <person name="Hashimoto A."/>
            <person name="Yamaguchi K."/>
            <person name="Sugano A."/>
            <person name="Kohara Y."/>
            <person name="Fujiyama A."/>
            <person name="Anterola A."/>
            <person name="Aoki S."/>
            <person name="Ashton N."/>
            <person name="Barbazuk W.B."/>
            <person name="Barker E."/>
            <person name="Bennetzen J."/>
            <person name="Bezanilla M."/>
            <person name="Blankenship R."/>
            <person name="Cho S.H."/>
            <person name="Dutcher S."/>
            <person name="Estelle M."/>
            <person name="Fawcett J.A."/>
            <person name="Gundlach H."/>
            <person name="Hanada K."/>
            <person name="Heyl A."/>
            <person name="Hicks K.A."/>
            <person name="Hugh J."/>
            <person name="Lohr M."/>
            <person name="Mayer K."/>
            <person name="Melkozernov A."/>
            <person name="Murata T."/>
            <person name="Nelson D."/>
            <person name="Pils B."/>
            <person name="Prigge M."/>
            <person name="Reiss B."/>
            <person name="Renner T."/>
            <person name="Rombauts S."/>
            <person name="Rushton P."/>
            <person name="Sanderfoot A."/>
            <person name="Schween G."/>
            <person name="Shiu S.-H."/>
            <person name="Stueber K."/>
            <person name="Theodoulou F.L."/>
            <person name="Tu H."/>
            <person name="Van de Peer Y."/>
            <person name="Verrier P.J."/>
            <person name="Waters E."/>
            <person name="Wood A."/>
            <person name="Yang L."/>
            <person name="Cove D."/>
            <person name="Cuming A."/>
            <person name="Hasebe M."/>
            <person name="Lucas S."/>
            <person name="Mishler D.B."/>
            <person name="Reski R."/>
            <person name="Grigoriev I."/>
            <person name="Quatrano R.S."/>
            <person name="Boore J.L."/>
        </authorList>
    </citation>
    <scope>NUCLEOTIDE SEQUENCE [LARGE SCALE GENOMIC DNA]</scope>
    <source>
        <strain evidence="5 6">cv. Gransden 2004</strain>
    </source>
</reference>
<dbReference type="Gramene" id="Pp3c3_32320V3.1">
    <property type="protein sequence ID" value="Pp3c3_32320V3.1"/>
    <property type="gene ID" value="Pp3c3_32320"/>
</dbReference>
<dbReference type="PANTHER" id="PTHR22997:SF11">
    <property type="entry name" value="PIH1 N-TERMINAL DOMAIN-CONTAINING PROTEIN"/>
    <property type="match status" value="1"/>
</dbReference>
<feature type="compositionally biased region" description="Basic and acidic residues" evidence="2">
    <location>
        <begin position="289"/>
        <end position="298"/>
    </location>
</feature>
<feature type="region of interest" description="Disordered" evidence="2">
    <location>
        <begin position="289"/>
        <end position="339"/>
    </location>
</feature>
<dbReference type="PANTHER" id="PTHR22997">
    <property type="entry name" value="PIH1 DOMAIN-CONTAINING PROTEIN 1"/>
    <property type="match status" value="1"/>
</dbReference>
<protein>
    <recommendedName>
        <fullName evidence="3">PIH1 N-terminal domain-containing protein</fullName>
    </recommendedName>
</protein>
<sequence length="532" mass="59560">MTMDQEVRYRHPGPAGEGVSNVEVENVMKMLMAYQKARAEGIGQPNPELDTLLEAMQSGLPKDYPTDGPIDEAMKIPSHATQPALAPTSDEIIPKPFFVLKTKNEKQQKVFINVCGSHKIGTPDYGEETIETIDELKTKLQRFDPSEDPDCPDLQGKTYAIYDVCYNRTVVESAMSVKTLKVFIIDMALTWLSQKYKTQLSVDFKILERKYKGKEVGKHRIRIDPKKGPIISELRDDDEDAEPTIPLLLRDKQGRGLPDDAAQENCKLDEGVDPDRYFELPEWVPDFHASDADGRTEVAPKNQPVITTGSVESKTLETSASSEPVQSLELQDSNSPAEPWLPSAMFRELNTPQSSELDLKDPCFISDLNTSSCVPSLESSCKNLEAPIDSKETIRTTAKRPTTGKFKFKELKKEVEMSGDCGKSNGKDVPQKPLPENLLTPKVQVEYVGRPVVTVFTIVTFPVDFIGLEDMHVHMTSNGIFIDTEAYGLLEVKLQFYVSPMEVQAEYSKTDRILKLDMPFLSYAQALKLRLA</sequence>
<proteinExistence type="inferred from homology"/>
<accession>A0A2K1KWX9</accession>
<keyword evidence="6" id="KW-1185">Reference proteome</keyword>
<reference evidence="4 6" key="2">
    <citation type="journal article" date="2018" name="Plant J.">
        <title>The Physcomitrella patens chromosome-scale assembly reveals moss genome structure and evolution.</title>
        <authorList>
            <person name="Lang D."/>
            <person name="Ullrich K.K."/>
            <person name="Murat F."/>
            <person name="Fuchs J."/>
            <person name="Jenkins J."/>
            <person name="Haas F.B."/>
            <person name="Piednoel M."/>
            <person name="Gundlach H."/>
            <person name="Van Bel M."/>
            <person name="Meyberg R."/>
            <person name="Vives C."/>
            <person name="Morata J."/>
            <person name="Symeonidi A."/>
            <person name="Hiss M."/>
            <person name="Muchero W."/>
            <person name="Kamisugi Y."/>
            <person name="Saleh O."/>
            <person name="Blanc G."/>
            <person name="Decker E.L."/>
            <person name="van Gessel N."/>
            <person name="Grimwood J."/>
            <person name="Hayes R.D."/>
            <person name="Graham S.W."/>
            <person name="Gunter L.E."/>
            <person name="McDaniel S.F."/>
            <person name="Hoernstein S.N.W."/>
            <person name="Larsson A."/>
            <person name="Li F.W."/>
            <person name="Perroud P.F."/>
            <person name="Phillips J."/>
            <person name="Ranjan P."/>
            <person name="Rokshar D.S."/>
            <person name="Rothfels C.J."/>
            <person name="Schneider L."/>
            <person name="Shu S."/>
            <person name="Stevenson D.W."/>
            <person name="Thummler F."/>
            <person name="Tillich M."/>
            <person name="Villarreal Aguilar J.C."/>
            <person name="Widiez T."/>
            <person name="Wong G.K."/>
            <person name="Wymore A."/>
            <person name="Zhang Y."/>
            <person name="Zimmer A.D."/>
            <person name="Quatrano R.S."/>
            <person name="Mayer K.F.X."/>
            <person name="Goodstein D."/>
            <person name="Casacuberta J.M."/>
            <person name="Vandepoele K."/>
            <person name="Reski R."/>
            <person name="Cuming A.C."/>
            <person name="Tuskan G.A."/>
            <person name="Maumus F."/>
            <person name="Salse J."/>
            <person name="Schmutz J."/>
            <person name="Rensing S.A."/>
        </authorList>
    </citation>
    <scope>NUCLEOTIDE SEQUENCE [LARGE SCALE GENOMIC DNA]</scope>
    <source>
        <strain evidence="5 6">cv. Gransden 2004</strain>
    </source>
</reference>
<gene>
    <name evidence="4" type="ORF">PHYPA_005266</name>
</gene>